<organism evidence="3 4">
    <name type="scientific">Sorangium cellulosum</name>
    <name type="common">Polyangium cellulosum</name>
    <dbReference type="NCBI Taxonomy" id="56"/>
    <lineage>
        <taxon>Bacteria</taxon>
        <taxon>Pseudomonadati</taxon>
        <taxon>Myxococcota</taxon>
        <taxon>Polyangia</taxon>
        <taxon>Polyangiales</taxon>
        <taxon>Polyangiaceae</taxon>
        <taxon>Sorangium</taxon>
    </lineage>
</organism>
<sequence length="386" mass="40354">MRDHWARILAGVSPALLCLSTGCVLDVGAAGEQPPALPDPVSVDGMPGAVVVDASGSASPSGAACRGYYFPVTQQEGSSAVHRVFGQLCARAALSPDTPIQILLHGGTYDHAYWDWPYQPETYSYVEHATRQGFATLNVDRLGYGKSDRPDPRALGFAAAGHVTRQLVQYLRRGALGVRFEAVVLNGHSMGGITAEHAATEGAGVDAVIISGIAPDRSEPEGEPDAEPEGPGGPPGPEGADPFYPFYPAEEDPKFAERGWPAGYLTTRPDTRAAIFLHEGTYDPAIVGLEESLKDTLTVAELSTVRSGPDDAAAPAPDIRAPVLHALGRHDAIACGASGGDCAAGRAAQEAGILVPDSGHSINVSRGAPLFYERTFTWLAEQGIAP</sequence>
<name>A0A150PQU6_SORCE</name>
<feature type="domain" description="AB hydrolase-1" evidence="2">
    <location>
        <begin position="102"/>
        <end position="367"/>
    </location>
</feature>
<dbReference type="AlphaFoldDB" id="A0A150PQU6"/>
<dbReference type="Gene3D" id="3.40.50.1820">
    <property type="entry name" value="alpha/beta hydrolase"/>
    <property type="match status" value="1"/>
</dbReference>
<evidence type="ECO:0000259" key="2">
    <source>
        <dbReference type="Pfam" id="PF12697"/>
    </source>
</evidence>
<protein>
    <recommendedName>
        <fullName evidence="2">AB hydrolase-1 domain-containing protein</fullName>
    </recommendedName>
</protein>
<reference evidence="3 4" key="1">
    <citation type="submission" date="2014-02" db="EMBL/GenBank/DDBJ databases">
        <title>The small core and large imbalanced accessory genome model reveals a collaborative survival strategy of Sorangium cellulosum strains in nature.</title>
        <authorList>
            <person name="Han K."/>
            <person name="Peng R."/>
            <person name="Blom J."/>
            <person name="Li Y.-Z."/>
        </authorList>
    </citation>
    <scope>NUCLEOTIDE SEQUENCE [LARGE SCALE GENOMIC DNA]</scope>
    <source>
        <strain evidence="3 4">So0157-25</strain>
    </source>
</reference>
<comment type="caution">
    <text evidence="3">The sequence shown here is derived from an EMBL/GenBank/DDBJ whole genome shotgun (WGS) entry which is preliminary data.</text>
</comment>
<dbReference type="InterPro" id="IPR029058">
    <property type="entry name" value="AB_hydrolase_fold"/>
</dbReference>
<evidence type="ECO:0000313" key="3">
    <source>
        <dbReference type="EMBL" id="KYF58044.1"/>
    </source>
</evidence>
<accession>A0A150PQU6</accession>
<evidence type="ECO:0000256" key="1">
    <source>
        <dbReference type="SAM" id="MobiDB-lite"/>
    </source>
</evidence>
<gene>
    <name evidence="3" type="ORF">BE08_17595</name>
</gene>
<dbReference type="Pfam" id="PF12697">
    <property type="entry name" value="Abhydrolase_6"/>
    <property type="match status" value="1"/>
</dbReference>
<feature type="region of interest" description="Disordered" evidence="1">
    <location>
        <begin position="215"/>
        <end position="248"/>
    </location>
</feature>
<evidence type="ECO:0000313" key="4">
    <source>
        <dbReference type="Proteomes" id="UP000075420"/>
    </source>
</evidence>
<dbReference type="Proteomes" id="UP000075420">
    <property type="component" value="Unassembled WGS sequence"/>
</dbReference>
<dbReference type="InterPro" id="IPR000073">
    <property type="entry name" value="AB_hydrolase_1"/>
</dbReference>
<dbReference type="EMBL" id="JELY01000802">
    <property type="protein sequence ID" value="KYF58044.1"/>
    <property type="molecule type" value="Genomic_DNA"/>
</dbReference>
<dbReference type="PROSITE" id="PS51257">
    <property type="entry name" value="PROKAR_LIPOPROTEIN"/>
    <property type="match status" value="1"/>
</dbReference>
<dbReference type="SUPFAM" id="SSF53474">
    <property type="entry name" value="alpha/beta-Hydrolases"/>
    <property type="match status" value="1"/>
</dbReference>
<proteinExistence type="predicted"/>